<name>A0ABQ5KYL8_9EUKA</name>
<dbReference type="Proteomes" id="UP001057375">
    <property type="component" value="Unassembled WGS sequence"/>
</dbReference>
<reference evidence="1" key="1">
    <citation type="submission" date="2022-03" db="EMBL/GenBank/DDBJ databases">
        <title>Draft genome sequence of Aduncisulcus paluster, a free-living microaerophilic Fornicata.</title>
        <authorList>
            <person name="Yuyama I."/>
            <person name="Kume K."/>
            <person name="Tamura T."/>
            <person name="Inagaki Y."/>
            <person name="Hashimoto T."/>
        </authorList>
    </citation>
    <scope>NUCLEOTIDE SEQUENCE</scope>
    <source>
        <strain evidence="1">NY0171</strain>
    </source>
</reference>
<keyword evidence="2" id="KW-1185">Reference proteome</keyword>
<dbReference type="Gene3D" id="3.80.10.10">
    <property type="entry name" value="Ribonuclease Inhibitor"/>
    <property type="match status" value="1"/>
</dbReference>
<proteinExistence type="predicted"/>
<feature type="non-terminal residue" evidence="1">
    <location>
        <position position="171"/>
    </location>
</feature>
<organism evidence="1 2">
    <name type="scientific">Aduncisulcus paluster</name>
    <dbReference type="NCBI Taxonomy" id="2918883"/>
    <lineage>
        <taxon>Eukaryota</taxon>
        <taxon>Metamonada</taxon>
        <taxon>Carpediemonas-like organisms</taxon>
        <taxon>Aduncisulcus</taxon>
    </lineage>
</organism>
<evidence type="ECO:0000313" key="2">
    <source>
        <dbReference type="Proteomes" id="UP001057375"/>
    </source>
</evidence>
<dbReference type="InterPro" id="IPR032675">
    <property type="entry name" value="LRR_dom_sf"/>
</dbReference>
<sequence length="171" mass="18300">SLTLDGYDLSGDDAAAEYDRTAIQILAKGVDASYSYSYSSISTGLTSLSLSGWALDKLEDVLDLTPIHAEDDATSNFKLISLDLSSNNISDVSILFTEDIISSSNLTTLDISDNNICDISNVLTLLQDQFSGISISSATQSCPDDCIENGSEPLMSHHKTCRKQKNGGYAV</sequence>
<dbReference type="InterPro" id="IPR001611">
    <property type="entry name" value="Leu-rich_rpt"/>
</dbReference>
<gene>
    <name evidence="1" type="ORF">ADUPG1_003456</name>
</gene>
<dbReference type="SUPFAM" id="SSF52047">
    <property type="entry name" value="RNI-like"/>
    <property type="match status" value="1"/>
</dbReference>
<dbReference type="EMBL" id="BQXS01004749">
    <property type="protein sequence ID" value="GKT37518.1"/>
    <property type="molecule type" value="Genomic_DNA"/>
</dbReference>
<accession>A0ABQ5KYL8</accession>
<protein>
    <submittedName>
        <fullName evidence="1">Uncharacterized protein</fullName>
    </submittedName>
</protein>
<comment type="caution">
    <text evidence="1">The sequence shown here is derived from an EMBL/GenBank/DDBJ whole genome shotgun (WGS) entry which is preliminary data.</text>
</comment>
<evidence type="ECO:0000313" key="1">
    <source>
        <dbReference type="EMBL" id="GKT37518.1"/>
    </source>
</evidence>
<dbReference type="PROSITE" id="PS51450">
    <property type="entry name" value="LRR"/>
    <property type="match status" value="2"/>
</dbReference>
<feature type="non-terminal residue" evidence="1">
    <location>
        <position position="1"/>
    </location>
</feature>
<dbReference type="Pfam" id="PF13516">
    <property type="entry name" value="LRR_6"/>
    <property type="match status" value="2"/>
</dbReference>